<keyword evidence="7" id="KW-0547">Nucleotide-binding</keyword>
<dbReference type="SUPFAM" id="SSF160246">
    <property type="entry name" value="EspE N-terminal domain-like"/>
    <property type="match status" value="1"/>
</dbReference>
<dbReference type="AlphaFoldDB" id="A0A5K7YWB6"/>
<organism evidence="17 18">
    <name type="scientific">Desulfosarcina alkanivorans</name>
    <dbReference type="NCBI Taxonomy" id="571177"/>
    <lineage>
        <taxon>Bacteria</taxon>
        <taxon>Pseudomonadati</taxon>
        <taxon>Thermodesulfobacteriota</taxon>
        <taxon>Desulfobacteria</taxon>
        <taxon>Desulfobacterales</taxon>
        <taxon>Desulfosarcinaceae</taxon>
        <taxon>Desulfosarcina</taxon>
    </lineage>
</organism>
<dbReference type="InterPro" id="IPR002545">
    <property type="entry name" value="CheW-lke_dom"/>
</dbReference>
<dbReference type="SMART" id="SM01231">
    <property type="entry name" value="H-kinase_dim"/>
    <property type="match status" value="1"/>
</dbReference>
<dbReference type="PROSITE" id="PS50109">
    <property type="entry name" value="HIS_KIN"/>
    <property type="match status" value="1"/>
</dbReference>
<evidence type="ECO:0000313" key="17">
    <source>
        <dbReference type="EMBL" id="BBO68967.1"/>
    </source>
</evidence>
<feature type="region of interest" description="Disordered" evidence="13">
    <location>
        <begin position="130"/>
        <end position="152"/>
    </location>
</feature>
<dbReference type="OrthoDB" id="9803176at2"/>
<evidence type="ECO:0000256" key="4">
    <source>
        <dbReference type="ARBA" id="ARBA00022500"/>
    </source>
</evidence>
<dbReference type="PROSITE" id="PS50851">
    <property type="entry name" value="CHEW"/>
    <property type="match status" value="1"/>
</dbReference>
<dbReference type="Gene3D" id="3.30.565.10">
    <property type="entry name" value="Histidine kinase-like ATPase, C-terminal domain"/>
    <property type="match status" value="1"/>
</dbReference>
<evidence type="ECO:0000256" key="12">
    <source>
        <dbReference type="PROSITE-ProRule" id="PRU00110"/>
    </source>
</evidence>
<dbReference type="Pfam" id="PF01627">
    <property type="entry name" value="Hpt"/>
    <property type="match status" value="1"/>
</dbReference>
<evidence type="ECO:0000256" key="9">
    <source>
        <dbReference type="ARBA" id="ARBA00022840"/>
    </source>
</evidence>
<evidence type="ECO:0000313" key="18">
    <source>
        <dbReference type="Proteomes" id="UP000427906"/>
    </source>
</evidence>
<reference evidence="17 18" key="1">
    <citation type="submission" date="2019-11" db="EMBL/GenBank/DDBJ databases">
        <title>Comparative genomics of hydrocarbon-degrading Desulfosarcina strains.</title>
        <authorList>
            <person name="Watanabe M."/>
            <person name="Kojima H."/>
            <person name="Fukui M."/>
        </authorList>
    </citation>
    <scope>NUCLEOTIDE SEQUENCE [LARGE SCALE GENOMIC DNA]</scope>
    <source>
        <strain evidence="17 18">PL12</strain>
    </source>
</reference>
<sequence length="708" mass="76743">MENQRQAYREEARELLAELENALLELEETPDDSELIGRVFRAMHTIKGSGAMFGFDDIAAFTHEIETIFDRVRGGEIAVSKEMVNLSLSARDQIQAMLDASEGENTADASNGEAIISAFRSLIVDAGLPEPDQPGGIPEGVTGPLNAPPETGKAAHATYRIRFRPEADIFASGTNPILLLNELRELGDSTVVAQTDAIPELADLAPEACHVYWDIILTSSQGIDAIKDVFIFVEDDCELRIDVVDDGRGPGSDADYKRLGEILVERGDLSTGDLVAVLREQKPIGELLVEKEILDGGVVTAALAEQHHVRQVRDRRREKAAGSSIRVAADKLDALVNLVGELVTVQARLSQKAAQDNECDLLAIAEEVERLTAELRDNTMSIRMLPIGTTFSTFKRLVRDLSRDLDKNVILTTAGEETELDKTVIEQLNDPLVHIIRNSIDHGIEVPAAREASGKPVQGTVHLSAVHSGGDVLIQISDDGAGLDPQAIRKKAVARELITPDADLTENEIFQLIFAPGFSTAEAVTSVSGRGVGMDVVKRSIEALRGSIDISSRKGAGTTITLRLPLTLAIIDGLLVKIADDAYVFPLASVEECTEFSRHAADKARERKMMNFRGNIISYLSLREIFAVEGEPPDNQQVVVAEINGEKIGFAVDHVIGQHQTVIKTLSRVYQDVQGISGATILGDGTVALILDIQRLAYAVETEEQIAA</sequence>
<keyword evidence="9" id="KW-0067">ATP-binding</keyword>
<dbReference type="SMART" id="SM00387">
    <property type="entry name" value="HATPase_c"/>
    <property type="match status" value="1"/>
</dbReference>
<dbReference type="Gene3D" id="2.30.30.40">
    <property type="entry name" value="SH3 Domains"/>
    <property type="match status" value="1"/>
</dbReference>
<dbReference type="SMART" id="SM00073">
    <property type="entry name" value="HPT"/>
    <property type="match status" value="1"/>
</dbReference>
<dbReference type="EMBL" id="AP021874">
    <property type="protein sequence ID" value="BBO68967.1"/>
    <property type="molecule type" value="Genomic_DNA"/>
</dbReference>
<dbReference type="SUPFAM" id="SSF47384">
    <property type="entry name" value="Homodimeric domain of signal transducing histidine kinase"/>
    <property type="match status" value="1"/>
</dbReference>
<dbReference type="KEGG" id="dalk:DSCA_28970"/>
<dbReference type="Pfam" id="PF01584">
    <property type="entry name" value="CheW"/>
    <property type="match status" value="1"/>
</dbReference>
<dbReference type="PROSITE" id="PS50894">
    <property type="entry name" value="HPT"/>
    <property type="match status" value="1"/>
</dbReference>
<dbReference type="InterPro" id="IPR037006">
    <property type="entry name" value="CheA-like_homodim_sf"/>
</dbReference>
<dbReference type="GO" id="GO:0005737">
    <property type="term" value="C:cytoplasm"/>
    <property type="evidence" value="ECO:0007669"/>
    <property type="project" value="InterPro"/>
</dbReference>
<dbReference type="InterPro" id="IPR004358">
    <property type="entry name" value="Sig_transdc_His_kin-like_C"/>
</dbReference>
<dbReference type="Gene3D" id="1.20.120.160">
    <property type="entry name" value="HPT domain"/>
    <property type="match status" value="1"/>
</dbReference>
<dbReference type="EC" id="2.7.13.3" evidence="2"/>
<dbReference type="PANTHER" id="PTHR43395:SF10">
    <property type="entry name" value="CHEMOTAXIS PROTEIN CHEA"/>
    <property type="match status" value="1"/>
</dbReference>
<evidence type="ECO:0000259" key="16">
    <source>
        <dbReference type="PROSITE" id="PS50894"/>
    </source>
</evidence>
<evidence type="ECO:0000256" key="11">
    <source>
        <dbReference type="ARBA" id="ARBA00035100"/>
    </source>
</evidence>
<evidence type="ECO:0000256" key="6">
    <source>
        <dbReference type="ARBA" id="ARBA00022679"/>
    </source>
</evidence>
<dbReference type="GO" id="GO:0000155">
    <property type="term" value="F:phosphorelay sensor kinase activity"/>
    <property type="evidence" value="ECO:0007669"/>
    <property type="project" value="InterPro"/>
</dbReference>
<dbReference type="InterPro" id="IPR003594">
    <property type="entry name" value="HATPase_dom"/>
</dbReference>
<keyword evidence="4" id="KW-0145">Chemotaxis</keyword>
<evidence type="ECO:0000256" key="2">
    <source>
        <dbReference type="ARBA" id="ARBA00012438"/>
    </source>
</evidence>
<dbReference type="InterPro" id="IPR036890">
    <property type="entry name" value="HATPase_C_sf"/>
</dbReference>
<feature type="domain" description="HPt" evidence="16">
    <location>
        <begin position="1"/>
        <end position="101"/>
    </location>
</feature>
<dbReference type="InterPro" id="IPR051315">
    <property type="entry name" value="Bact_Chemotaxis_CheA"/>
</dbReference>
<dbReference type="InterPro" id="IPR008207">
    <property type="entry name" value="Sig_transdc_His_kin_Hpt_dom"/>
</dbReference>
<dbReference type="Gene3D" id="1.10.287.560">
    <property type="entry name" value="Histidine kinase CheA-like, homodimeric domain"/>
    <property type="match status" value="1"/>
</dbReference>
<feature type="domain" description="Histidine kinase" evidence="14">
    <location>
        <begin position="364"/>
        <end position="568"/>
    </location>
</feature>
<keyword evidence="5 12" id="KW-0597">Phosphoprotein</keyword>
<feature type="modified residue" description="Phosphohistidine" evidence="12">
    <location>
        <position position="44"/>
    </location>
</feature>
<dbReference type="SUPFAM" id="SSF47226">
    <property type="entry name" value="Histidine-containing phosphotransfer domain, HPT domain"/>
    <property type="match status" value="1"/>
</dbReference>
<evidence type="ECO:0000256" key="13">
    <source>
        <dbReference type="SAM" id="MobiDB-lite"/>
    </source>
</evidence>
<dbReference type="Pfam" id="PF02518">
    <property type="entry name" value="HATPase_c"/>
    <property type="match status" value="1"/>
</dbReference>
<dbReference type="FunFam" id="2.30.30.40:FF:000048">
    <property type="entry name" value="Chemotaxis protein CheA, putative"/>
    <property type="match status" value="1"/>
</dbReference>
<dbReference type="InterPro" id="IPR036641">
    <property type="entry name" value="HPT_dom_sf"/>
</dbReference>
<dbReference type="SUPFAM" id="SSF50341">
    <property type="entry name" value="CheW-like"/>
    <property type="match status" value="1"/>
</dbReference>
<dbReference type="FunFam" id="3.30.565.10:FF:000016">
    <property type="entry name" value="Chemotaxis protein CheA, putative"/>
    <property type="match status" value="1"/>
</dbReference>
<keyword evidence="18" id="KW-1185">Reference proteome</keyword>
<evidence type="ECO:0000256" key="5">
    <source>
        <dbReference type="ARBA" id="ARBA00022553"/>
    </source>
</evidence>
<keyword evidence="6" id="KW-0808">Transferase</keyword>
<dbReference type="PRINTS" id="PR00344">
    <property type="entry name" value="BCTRLSENSOR"/>
</dbReference>
<name>A0A5K7YWB6_9BACT</name>
<dbReference type="InterPro" id="IPR004105">
    <property type="entry name" value="CheA-like_dim"/>
</dbReference>
<dbReference type="InterPro" id="IPR036097">
    <property type="entry name" value="HisK_dim/P_sf"/>
</dbReference>
<dbReference type="InterPro" id="IPR005467">
    <property type="entry name" value="His_kinase_dom"/>
</dbReference>
<evidence type="ECO:0000256" key="10">
    <source>
        <dbReference type="ARBA" id="ARBA00023012"/>
    </source>
</evidence>
<dbReference type="Proteomes" id="UP000427906">
    <property type="component" value="Chromosome"/>
</dbReference>
<keyword evidence="10" id="KW-0902">Two-component regulatory system</keyword>
<evidence type="ECO:0000256" key="3">
    <source>
        <dbReference type="ARBA" id="ARBA00021495"/>
    </source>
</evidence>
<dbReference type="InterPro" id="IPR037257">
    <property type="entry name" value="T2SS_E_N_sf"/>
</dbReference>
<dbReference type="CDD" id="cd16916">
    <property type="entry name" value="HATPase_CheA-like"/>
    <property type="match status" value="1"/>
</dbReference>
<dbReference type="SMART" id="SM00260">
    <property type="entry name" value="CheW"/>
    <property type="match status" value="1"/>
</dbReference>
<dbReference type="GO" id="GO:0005524">
    <property type="term" value="F:ATP binding"/>
    <property type="evidence" value="ECO:0007669"/>
    <property type="project" value="UniProtKB-KW"/>
</dbReference>
<keyword evidence="8" id="KW-0418">Kinase</keyword>
<evidence type="ECO:0000256" key="8">
    <source>
        <dbReference type="ARBA" id="ARBA00022777"/>
    </source>
</evidence>
<feature type="domain" description="CheW-like" evidence="15">
    <location>
        <begin position="570"/>
        <end position="702"/>
    </location>
</feature>
<protein>
    <recommendedName>
        <fullName evidence="3">Chemotaxis protein CheA</fullName>
        <ecNumber evidence="2">2.7.13.3</ecNumber>
    </recommendedName>
</protein>
<dbReference type="CDD" id="cd00088">
    <property type="entry name" value="HPT"/>
    <property type="match status" value="1"/>
</dbReference>
<dbReference type="Pfam" id="PF02895">
    <property type="entry name" value="H-kinase_dim"/>
    <property type="match status" value="1"/>
</dbReference>
<evidence type="ECO:0000256" key="1">
    <source>
        <dbReference type="ARBA" id="ARBA00000085"/>
    </source>
</evidence>
<dbReference type="PANTHER" id="PTHR43395">
    <property type="entry name" value="SENSOR HISTIDINE KINASE CHEA"/>
    <property type="match status" value="1"/>
</dbReference>
<evidence type="ECO:0000259" key="14">
    <source>
        <dbReference type="PROSITE" id="PS50109"/>
    </source>
</evidence>
<comment type="catalytic activity">
    <reaction evidence="1">
        <text>ATP + protein L-histidine = ADP + protein N-phospho-L-histidine.</text>
        <dbReference type="EC" id="2.7.13.3"/>
    </reaction>
</comment>
<evidence type="ECO:0000256" key="7">
    <source>
        <dbReference type="ARBA" id="ARBA00022741"/>
    </source>
</evidence>
<dbReference type="InterPro" id="IPR036061">
    <property type="entry name" value="CheW-like_dom_sf"/>
</dbReference>
<dbReference type="GO" id="GO:0006935">
    <property type="term" value="P:chemotaxis"/>
    <property type="evidence" value="ECO:0007669"/>
    <property type="project" value="UniProtKB-KW"/>
</dbReference>
<accession>A0A5K7YWB6</accession>
<evidence type="ECO:0000259" key="15">
    <source>
        <dbReference type="PROSITE" id="PS50851"/>
    </source>
</evidence>
<dbReference type="RefSeq" id="WP_155317054.1">
    <property type="nucleotide sequence ID" value="NZ_AP021874.1"/>
</dbReference>
<gene>
    <name evidence="17" type="primary">cheA34H</name>
    <name evidence="17" type="ORF">DSCA_28970</name>
</gene>
<dbReference type="SUPFAM" id="SSF55874">
    <property type="entry name" value="ATPase domain of HSP90 chaperone/DNA topoisomerase II/histidine kinase"/>
    <property type="match status" value="1"/>
</dbReference>
<comment type="function">
    <text evidence="11">Involved in the transmission of sensory signals from the chemoreceptors to the flagellar motors. CheA is autophosphorylated; it can transfer its phosphate group to either CheB or CheY.</text>
</comment>
<dbReference type="CDD" id="cd00731">
    <property type="entry name" value="CheA_reg"/>
    <property type="match status" value="1"/>
</dbReference>
<proteinExistence type="predicted"/>